<sequence>MENLNKKDIFRKNAKKALKNELKFSAKSKHYTMLKTLEEVIKFTNSKRILLFMPLPYEPNLLTLRRKFTLKYQIYIPFMQNVSFKMVKLRAPFYSSHFGIKENKNQNEYKKRIDLAVIPVIGVDGKMARIGHGKGYYDIFFSKLKYKPIMVFVEIKDMFSKKILSQIHDIRGDFYITPTKNYISRGKYDRDYCRLRSRCSGSWRRVSVR</sequence>
<dbReference type="InterPro" id="IPR002698">
    <property type="entry name" value="FTHF_cligase"/>
</dbReference>
<keyword evidence="7" id="KW-1185">Reference proteome</keyword>
<dbReference type="Gene3D" id="3.40.50.10420">
    <property type="entry name" value="NagB/RpiA/CoA transferase-like"/>
    <property type="match status" value="1"/>
</dbReference>
<accession>A0A128EHD7</accession>
<keyword evidence="3 4" id="KW-0067">ATP-binding</keyword>
<dbReference type="PIRSF" id="PIRSF006806">
    <property type="entry name" value="FTHF_cligase"/>
    <property type="match status" value="1"/>
</dbReference>
<feature type="binding site" evidence="4">
    <location>
        <begin position="129"/>
        <end position="137"/>
    </location>
    <ligand>
        <name>ATP</name>
        <dbReference type="ChEBI" id="CHEBI:30616"/>
    </ligand>
</feature>
<dbReference type="RefSeq" id="WP_075540189.1">
    <property type="nucleotide sequence ID" value="NZ_CP053844.1"/>
</dbReference>
<keyword evidence="6" id="KW-0436">Ligase</keyword>
<dbReference type="InterPro" id="IPR024185">
    <property type="entry name" value="FTHF_cligase-like_sf"/>
</dbReference>
<keyword evidence="2 4" id="KW-0547">Nucleotide-binding</keyword>
<feature type="binding site" evidence="4">
    <location>
        <position position="53"/>
    </location>
    <ligand>
        <name>substrate</name>
    </ligand>
</feature>
<dbReference type="SUPFAM" id="SSF100950">
    <property type="entry name" value="NagB/RpiA/CoA transferase-like"/>
    <property type="match status" value="1"/>
</dbReference>
<protein>
    <recommendedName>
        <fullName evidence="5">5-formyltetrahydrofolate cyclo-ligase</fullName>
        <ecNumber evidence="5">6.3.3.2</ecNumber>
    </recommendedName>
</protein>
<name>A0A128EHD7_9BACT</name>
<keyword evidence="5" id="KW-0460">Magnesium</keyword>
<evidence type="ECO:0000256" key="5">
    <source>
        <dbReference type="RuleBase" id="RU361279"/>
    </source>
</evidence>
<evidence type="ECO:0000256" key="3">
    <source>
        <dbReference type="ARBA" id="ARBA00022840"/>
    </source>
</evidence>
<reference evidence="6 7" key="1">
    <citation type="submission" date="2016-02" db="EMBL/GenBank/DDBJ databases">
        <authorList>
            <consortium name="Pathogen Informatics"/>
        </authorList>
    </citation>
    <scope>NUCLEOTIDE SEQUENCE [LARGE SCALE GENOMIC DNA]</scope>
    <source>
        <strain evidence="6 7">RC20</strain>
    </source>
</reference>
<proteinExistence type="inferred from homology"/>
<dbReference type="GO" id="GO:0035999">
    <property type="term" value="P:tetrahydrofolate interconversion"/>
    <property type="evidence" value="ECO:0007669"/>
    <property type="project" value="TreeGrafter"/>
</dbReference>
<evidence type="ECO:0000256" key="4">
    <source>
        <dbReference type="PIRSR" id="PIRSR006806-1"/>
    </source>
</evidence>
<organism evidence="6 7">
    <name type="scientific">Campylobacter geochelonis</name>
    <dbReference type="NCBI Taxonomy" id="1780362"/>
    <lineage>
        <taxon>Bacteria</taxon>
        <taxon>Pseudomonadati</taxon>
        <taxon>Campylobacterota</taxon>
        <taxon>Epsilonproteobacteria</taxon>
        <taxon>Campylobacterales</taxon>
        <taxon>Campylobacteraceae</taxon>
        <taxon>Campylobacter</taxon>
    </lineage>
</organism>
<comment type="catalytic activity">
    <reaction evidence="5">
        <text>(6S)-5-formyl-5,6,7,8-tetrahydrofolate + ATP = (6R)-5,10-methenyltetrahydrofolate + ADP + phosphate</text>
        <dbReference type="Rhea" id="RHEA:10488"/>
        <dbReference type="ChEBI" id="CHEBI:30616"/>
        <dbReference type="ChEBI" id="CHEBI:43474"/>
        <dbReference type="ChEBI" id="CHEBI:57455"/>
        <dbReference type="ChEBI" id="CHEBI:57457"/>
        <dbReference type="ChEBI" id="CHEBI:456216"/>
        <dbReference type="EC" id="6.3.3.2"/>
    </reaction>
</comment>
<comment type="cofactor">
    <cofactor evidence="5">
        <name>Mg(2+)</name>
        <dbReference type="ChEBI" id="CHEBI:18420"/>
    </cofactor>
</comment>
<dbReference type="PANTHER" id="PTHR23407">
    <property type="entry name" value="ATPASE INHIBITOR/5-FORMYLTETRAHYDROFOLATE CYCLO-LIGASE"/>
    <property type="match status" value="1"/>
</dbReference>
<dbReference type="EMBL" id="FIZP01000003">
    <property type="protein sequence ID" value="CZE47673.1"/>
    <property type="molecule type" value="Genomic_DNA"/>
</dbReference>
<evidence type="ECO:0000256" key="1">
    <source>
        <dbReference type="ARBA" id="ARBA00010638"/>
    </source>
</evidence>
<comment type="similarity">
    <text evidence="1 5">Belongs to the 5-formyltetrahydrofolate cyclo-ligase family.</text>
</comment>
<feature type="binding site" evidence="4">
    <location>
        <position position="58"/>
    </location>
    <ligand>
        <name>substrate</name>
    </ligand>
</feature>
<dbReference type="GO" id="GO:0046872">
    <property type="term" value="F:metal ion binding"/>
    <property type="evidence" value="ECO:0007669"/>
    <property type="project" value="UniProtKB-KW"/>
</dbReference>
<dbReference type="PANTHER" id="PTHR23407:SF1">
    <property type="entry name" value="5-FORMYLTETRAHYDROFOLATE CYCLO-LIGASE"/>
    <property type="match status" value="1"/>
</dbReference>
<dbReference type="Pfam" id="PF01812">
    <property type="entry name" value="5-FTHF_cyc-lig"/>
    <property type="match status" value="1"/>
</dbReference>
<dbReference type="InterPro" id="IPR037171">
    <property type="entry name" value="NagB/RpiA_transferase-like"/>
</dbReference>
<keyword evidence="5" id="KW-0479">Metal-binding</keyword>
<feature type="binding site" evidence="4">
    <location>
        <begin position="7"/>
        <end position="11"/>
    </location>
    <ligand>
        <name>ATP</name>
        <dbReference type="ChEBI" id="CHEBI:30616"/>
    </ligand>
</feature>
<dbReference type="OrthoDB" id="9801938at2"/>
<evidence type="ECO:0000256" key="2">
    <source>
        <dbReference type="ARBA" id="ARBA00022741"/>
    </source>
</evidence>
<dbReference type="EC" id="6.3.3.2" evidence="5"/>
<dbReference type="Proteomes" id="UP000069632">
    <property type="component" value="Unassembled WGS sequence"/>
</dbReference>
<dbReference type="NCBIfam" id="TIGR02727">
    <property type="entry name" value="MTHFS_bact"/>
    <property type="match status" value="1"/>
</dbReference>
<dbReference type="GO" id="GO:0005524">
    <property type="term" value="F:ATP binding"/>
    <property type="evidence" value="ECO:0007669"/>
    <property type="project" value="UniProtKB-KW"/>
</dbReference>
<dbReference type="AlphaFoldDB" id="A0A128EHD7"/>
<gene>
    <name evidence="6" type="ORF">ERS672216_01011</name>
</gene>
<dbReference type="GO" id="GO:0030272">
    <property type="term" value="F:5-formyltetrahydrofolate cyclo-ligase activity"/>
    <property type="evidence" value="ECO:0007669"/>
    <property type="project" value="UniProtKB-EC"/>
</dbReference>
<evidence type="ECO:0000313" key="7">
    <source>
        <dbReference type="Proteomes" id="UP000069632"/>
    </source>
</evidence>
<evidence type="ECO:0000313" key="6">
    <source>
        <dbReference type="EMBL" id="CZE47673.1"/>
    </source>
</evidence>
<dbReference type="GO" id="GO:0009396">
    <property type="term" value="P:folic acid-containing compound biosynthetic process"/>
    <property type="evidence" value="ECO:0007669"/>
    <property type="project" value="TreeGrafter"/>
</dbReference>